<comment type="caution">
    <text evidence="2">The sequence shown here is derived from an EMBL/GenBank/DDBJ whole genome shotgun (WGS) entry which is preliminary data.</text>
</comment>
<dbReference type="InterPro" id="IPR054189">
    <property type="entry name" value="DUF6894"/>
</dbReference>
<dbReference type="Pfam" id="PF21834">
    <property type="entry name" value="DUF6894"/>
    <property type="match status" value="1"/>
</dbReference>
<accession>A0A512J367</accession>
<dbReference type="AlphaFoldDB" id="A0A512J367"/>
<evidence type="ECO:0000313" key="3">
    <source>
        <dbReference type="EMBL" id="GLS62753.1"/>
    </source>
</evidence>
<organism evidence="2 4">
    <name type="scientific">Methylobacterium oxalidis</name>
    <dbReference type="NCBI Taxonomy" id="944322"/>
    <lineage>
        <taxon>Bacteria</taxon>
        <taxon>Pseudomonadati</taxon>
        <taxon>Pseudomonadota</taxon>
        <taxon>Alphaproteobacteria</taxon>
        <taxon>Hyphomicrobiales</taxon>
        <taxon>Methylobacteriaceae</taxon>
        <taxon>Methylobacterium</taxon>
    </lineage>
</organism>
<reference evidence="3" key="1">
    <citation type="journal article" date="2014" name="Int. J. Syst. Evol. Microbiol.">
        <title>Complete genome of a new Firmicutes species belonging to the dominant human colonic microbiota ('Ruminococcus bicirculans') reveals two chromosomes and a selective capacity to utilize plant glucans.</title>
        <authorList>
            <consortium name="NISC Comparative Sequencing Program"/>
            <person name="Wegmann U."/>
            <person name="Louis P."/>
            <person name="Goesmann A."/>
            <person name="Henrissat B."/>
            <person name="Duncan S.H."/>
            <person name="Flint H.J."/>
        </authorList>
    </citation>
    <scope>NUCLEOTIDE SEQUENCE</scope>
    <source>
        <strain evidence="3">NBRC 107715</strain>
    </source>
</reference>
<dbReference type="EMBL" id="BJZU01000044">
    <property type="protein sequence ID" value="GEP04381.1"/>
    <property type="molecule type" value="Genomic_DNA"/>
</dbReference>
<reference evidence="3" key="4">
    <citation type="submission" date="2023-01" db="EMBL/GenBank/DDBJ databases">
        <title>Draft genome sequence of Methylobacterium oxalidis strain NBRC 107715.</title>
        <authorList>
            <person name="Sun Q."/>
            <person name="Mori K."/>
        </authorList>
    </citation>
    <scope>NUCLEOTIDE SEQUENCE</scope>
    <source>
        <strain evidence="3">NBRC 107715</strain>
    </source>
</reference>
<evidence type="ECO:0000313" key="5">
    <source>
        <dbReference type="Proteomes" id="UP001156856"/>
    </source>
</evidence>
<evidence type="ECO:0000313" key="4">
    <source>
        <dbReference type="Proteomes" id="UP000321960"/>
    </source>
</evidence>
<evidence type="ECO:0000313" key="2">
    <source>
        <dbReference type="EMBL" id="GEP04381.1"/>
    </source>
</evidence>
<proteinExistence type="predicted"/>
<dbReference type="EMBL" id="BSPK01000017">
    <property type="protein sequence ID" value="GLS62753.1"/>
    <property type="molecule type" value="Genomic_DNA"/>
</dbReference>
<feature type="domain" description="DUF6894" evidence="1">
    <location>
        <begin position="20"/>
        <end position="85"/>
    </location>
</feature>
<dbReference type="Proteomes" id="UP000321960">
    <property type="component" value="Unassembled WGS sequence"/>
</dbReference>
<gene>
    <name evidence="3" type="ORF">GCM10007888_11340</name>
    <name evidence="2" type="ORF">MOX02_24190</name>
</gene>
<dbReference type="Proteomes" id="UP001156856">
    <property type="component" value="Unassembled WGS sequence"/>
</dbReference>
<keyword evidence="5" id="KW-1185">Reference proteome</keyword>
<sequence length="165" mass="18196">MMLRQWATGAVLTAKTRVPRFFFDIHDGETIHDEEGHNIANLDAARAHARHALSEMLAYELRQGNTPSIRVHVRNEAGAHVLTARGRGEVLIDEAPEGVACTRVENAESGTLSPLDRAAQHAMAAQRAIDADGSAALRHWADMLVWAIERAILRRPNAASRRKPE</sequence>
<protein>
    <recommendedName>
        <fullName evidence="1">DUF6894 domain-containing protein</fullName>
    </recommendedName>
</protein>
<name>A0A512J367_9HYPH</name>
<reference evidence="5" key="2">
    <citation type="journal article" date="2019" name="Int. J. Syst. Evol. Microbiol.">
        <title>The Global Catalogue of Microorganisms (GCM) 10K type strain sequencing project: providing services to taxonomists for standard genome sequencing and annotation.</title>
        <authorList>
            <consortium name="The Broad Institute Genomics Platform"/>
            <consortium name="The Broad Institute Genome Sequencing Center for Infectious Disease"/>
            <person name="Wu L."/>
            <person name="Ma J."/>
        </authorList>
    </citation>
    <scope>NUCLEOTIDE SEQUENCE [LARGE SCALE GENOMIC DNA]</scope>
    <source>
        <strain evidence="5">NBRC 107715</strain>
    </source>
</reference>
<evidence type="ECO:0000259" key="1">
    <source>
        <dbReference type="Pfam" id="PF21834"/>
    </source>
</evidence>
<reference evidence="2 4" key="3">
    <citation type="submission" date="2019-07" db="EMBL/GenBank/DDBJ databases">
        <title>Whole genome shotgun sequence of Methylobacterium oxalidis NBRC 107715.</title>
        <authorList>
            <person name="Hosoyama A."/>
            <person name="Uohara A."/>
            <person name="Ohji S."/>
            <person name="Ichikawa N."/>
        </authorList>
    </citation>
    <scope>NUCLEOTIDE SEQUENCE [LARGE SCALE GENOMIC DNA]</scope>
    <source>
        <strain evidence="2 4">NBRC 107715</strain>
    </source>
</reference>